<proteinExistence type="predicted"/>
<reference evidence="2 3" key="1">
    <citation type="submission" date="2014-01" db="EMBL/GenBank/DDBJ databases">
        <title>Development of a Comparative Genomic Fingerprinting Assay for High Resolution Genotyping of Arcobacter butzleri.</title>
        <authorList>
            <person name="Webb A.L."/>
            <person name="Inglis G.D."/>
            <person name="Kruczkiewicz P."/>
            <person name="Selinger L.B."/>
            <person name="Taboada E.N."/>
        </authorList>
    </citation>
    <scope>NUCLEOTIDE SEQUENCE [LARGE SCALE GENOMIC DNA]</scope>
    <source>
        <strain evidence="2 3">L352</strain>
    </source>
</reference>
<protein>
    <submittedName>
        <fullName evidence="2">Uncharacterized protein</fullName>
    </submittedName>
</protein>
<dbReference type="Proteomes" id="UP000035462">
    <property type="component" value="Unassembled WGS sequence"/>
</dbReference>
<dbReference type="AlphaFoldDB" id="A0A837JFX0"/>
<dbReference type="EMBL" id="JAIT01000007">
    <property type="protein sequence ID" value="KLE06935.1"/>
    <property type="molecule type" value="Genomic_DNA"/>
</dbReference>
<dbReference type="RefSeq" id="WP_046994179.1">
    <property type="nucleotide sequence ID" value="NZ_JAIT01000007.1"/>
</dbReference>
<feature type="signal peptide" evidence="1">
    <location>
        <begin position="1"/>
        <end position="21"/>
    </location>
</feature>
<accession>A0A837JFX0</accession>
<feature type="chain" id="PRO_5032995867" evidence="1">
    <location>
        <begin position="22"/>
        <end position="99"/>
    </location>
</feature>
<comment type="caution">
    <text evidence="2">The sequence shown here is derived from an EMBL/GenBank/DDBJ whole genome shotgun (WGS) entry which is preliminary data.</text>
</comment>
<sequence>MFLKKSILFVSLLTLSYSANTPEYYLSNSASGVTKIFKDVSMPLDISKAICDVESGTKVEKISEKPLFGTTMTQVKVLEGDCQGNIGWVGKENLKIIVR</sequence>
<evidence type="ECO:0000313" key="2">
    <source>
        <dbReference type="EMBL" id="KLE06935.1"/>
    </source>
</evidence>
<organism evidence="2 3">
    <name type="scientific">Aliarcobacter butzleri L352</name>
    <dbReference type="NCBI Taxonomy" id="1447260"/>
    <lineage>
        <taxon>Bacteria</taxon>
        <taxon>Pseudomonadati</taxon>
        <taxon>Campylobacterota</taxon>
        <taxon>Epsilonproteobacteria</taxon>
        <taxon>Campylobacterales</taxon>
        <taxon>Arcobacteraceae</taxon>
        <taxon>Aliarcobacter</taxon>
    </lineage>
</organism>
<name>A0A837JFX0_9BACT</name>
<evidence type="ECO:0000313" key="3">
    <source>
        <dbReference type="Proteomes" id="UP000035462"/>
    </source>
</evidence>
<gene>
    <name evidence="2" type="ORF">AF77_00245</name>
</gene>
<keyword evidence="1" id="KW-0732">Signal</keyword>
<evidence type="ECO:0000256" key="1">
    <source>
        <dbReference type="SAM" id="SignalP"/>
    </source>
</evidence>